<feature type="transmembrane region" description="Helical" evidence="2">
    <location>
        <begin position="69"/>
        <end position="91"/>
    </location>
</feature>
<evidence type="ECO:0000313" key="3">
    <source>
        <dbReference type="Proteomes" id="UP000504610"/>
    </source>
</evidence>
<evidence type="ECO:0000256" key="1">
    <source>
        <dbReference type="SAM" id="MobiDB-lite"/>
    </source>
</evidence>
<feature type="transmembrane region" description="Helical" evidence="2">
    <location>
        <begin position="299"/>
        <end position="317"/>
    </location>
</feature>
<keyword evidence="2" id="KW-0472">Membrane</keyword>
<protein>
    <submittedName>
        <fullName evidence="4">Uncharacterized protein LOC108817478</fullName>
    </submittedName>
</protein>
<dbReference type="OrthoDB" id="1897957at2759"/>
<dbReference type="PANTHER" id="PTHR31963">
    <property type="entry name" value="RAS GUANINE NUCLEOTIDE EXCHANGE FACTOR K"/>
    <property type="match status" value="1"/>
</dbReference>
<feature type="transmembrane region" description="Helical" evidence="2">
    <location>
        <begin position="407"/>
        <end position="424"/>
    </location>
</feature>
<dbReference type="Proteomes" id="UP000504610">
    <property type="component" value="Chromosome 7"/>
</dbReference>
<feature type="region of interest" description="Disordered" evidence="1">
    <location>
        <begin position="20"/>
        <end position="42"/>
    </location>
</feature>
<feature type="transmembrane region" description="Helical" evidence="2">
    <location>
        <begin position="190"/>
        <end position="213"/>
    </location>
</feature>
<sequence>MFPFAVDLFCKLIQSLMSSSSDHLPPETPLLDQEQPPSDEDDDLGQTLQWLETFLTLLGFNQSSTRSLALSWIVFLTVGLVIPVTVLELGHCRDCERYQYKSFELNIVVSQACLAGVSLLCVSHNLRKHGIRKFLFVDQLSGRMGRLKAQYIQQISNSVRLLALWSLPCFGLKAVREIIRMLYVPHDQPWLSVLILLSMILSWTYLSTIFLAASAMFHLVCNLQVIHFEDYAKLLDGESEISLFIYEHIRLRHYLSKISHRFRIFLLLQFLVVTVSQFTTLFQTTAYSGTITYINGGDFAVSAVVQVVGIILCLHAATKISHRAQAIASVASKWHAIMSCSSTDATQIRTSPSGAHLEATTNPPISFQISHSESDVESMDHYMRMPANNNNHFPSYMSMSAYHKRQAFVLYLQMNPGGITIFGWTVDRHLINTIFFIELSLVTFVLGKTIVFSPE</sequence>
<keyword evidence="2" id="KW-0812">Transmembrane</keyword>
<reference evidence="3" key="1">
    <citation type="journal article" date="2019" name="Database">
        <title>The radish genome database (RadishGD): an integrated information resource for radish genomics.</title>
        <authorList>
            <person name="Yu H.J."/>
            <person name="Baek S."/>
            <person name="Lee Y.J."/>
            <person name="Cho A."/>
            <person name="Mun J.H."/>
        </authorList>
    </citation>
    <scope>NUCLEOTIDE SEQUENCE [LARGE SCALE GENOMIC DNA]</scope>
    <source>
        <strain evidence="3">cv. WK10039</strain>
    </source>
</reference>
<dbReference type="KEGG" id="rsz:108817478"/>
<organism evidence="3 4">
    <name type="scientific">Raphanus sativus</name>
    <name type="common">Radish</name>
    <name type="synonym">Raphanus raphanistrum var. sativus</name>
    <dbReference type="NCBI Taxonomy" id="3726"/>
    <lineage>
        <taxon>Eukaryota</taxon>
        <taxon>Viridiplantae</taxon>
        <taxon>Streptophyta</taxon>
        <taxon>Embryophyta</taxon>
        <taxon>Tracheophyta</taxon>
        <taxon>Spermatophyta</taxon>
        <taxon>Magnoliopsida</taxon>
        <taxon>eudicotyledons</taxon>
        <taxon>Gunneridae</taxon>
        <taxon>Pentapetalae</taxon>
        <taxon>rosids</taxon>
        <taxon>malvids</taxon>
        <taxon>Brassicales</taxon>
        <taxon>Brassicaceae</taxon>
        <taxon>Brassiceae</taxon>
        <taxon>Raphanus</taxon>
    </lineage>
</organism>
<keyword evidence="3" id="KW-1185">Reference proteome</keyword>
<evidence type="ECO:0000313" key="4">
    <source>
        <dbReference type="RefSeq" id="XP_018445683.2"/>
    </source>
</evidence>
<dbReference type="RefSeq" id="XP_018445683.2">
    <property type="nucleotide sequence ID" value="XM_018590181.2"/>
</dbReference>
<accession>A0A6J0KDP4</accession>
<dbReference type="PANTHER" id="PTHR31963:SF2">
    <property type="entry name" value="ZINC FINGER CONSTANS-LIKE PROTEIN (DUF3537)"/>
    <property type="match status" value="1"/>
</dbReference>
<name>A0A6J0KDP4_RAPSA</name>
<dbReference type="AlphaFoldDB" id="A0A6J0KDP4"/>
<dbReference type="InterPro" id="IPR021924">
    <property type="entry name" value="DUF3537"/>
</dbReference>
<reference evidence="4" key="2">
    <citation type="submission" date="2025-08" db="UniProtKB">
        <authorList>
            <consortium name="RefSeq"/>
        </authorList>
    </citation>
    <scope>IDENTIFICATION</scope>
    <source>
        <tissue evidence="4">Leaf</tissue>
    </source>
</reference>
<keyword evidence="2" id="KW-1133">Transmembrane helix</keyword>
<feature type="transmembrane region" description="Helical" evidence="2">
    <location>
        <begin position="103"/>
        <end position="126"/>
    </location>
</feature>
<dbReference type="Pfam" id="PF12056">
    <property type="entry name" value="DUF3537"/>
    <property type="match status" value="1"/>
</dbReference>
<proteinExistence type="predicted"/>
<dbReference type="GeneID" id="108817478"/>
<evidence type="ECO:0000256" key="2">
    <source>
        <dbReference type="SAM" id="Phobius"/>
    </source>
</evidence>
<feature type="transmembrane region" description="Helical" evidence="2">
    <location>
        <begin position="430"/>
        <end position="451"/>
    </location>
</feature>
<gene>
    <name evidence="4" type="primary">LOC108817478</name>
</gene>
<feature type="transmembrane region" description="Helical" evidence="2">
    <location>
        <begin position="262"/>
        <end position="279"/>
    </location>
</feature>